<dbReference type="InterPro" id="IPR036291">
    <property type="entry name" value="NAD(P)-bd_dom_sf"/>
</dbReference>
<organism evidence="2 3">
    <name type="scientific">Methanosarcina siciliae T4/M</name>
    <dbReference type="NCBI Taxonomy" id="1434120"/>
    <lineage>
        <taxon>Archaea</taxon>
        <taxon>Methanobacteriati</taxon>
        <taxon>Methanobacteriota</taxon>
        <taxon>Stenosarchaea group</taxon>
        <taxon>Methanomicrobia</taxon>
        <taxon>Methanosarcinales</taxon>
        <taxon>Methanosarcinaceae</taxon>
        <taxon>Methanosarcina</taxon>
    </lineage>
</organism>
<dbReference type="Gene3D" id="3.40.50.720">
    <property type="entry name" value="NAD(P)-binding Rossmann-like Domain"/>
    <property type="match status" value="1"/>
</dbReference>
<dbReference type="GeneID" id="24859299"/>
<sequence length="340" mass="37947">MKLSNKSILVTGGAGFIGSHLVDRLTLENPDNMVVVDSFFLGKEENLNDAMKNYPNLKILNQDCSNYEQMKSIMENEGIDVVFNLAVIPLPACLEKPAWTFKHNVDITTSMCELVRNDIFDTLIHFSSSEVYGTSVYAPMDENHPLNGTTPYAASKASSDVLIFSYCETFGIDASIIRPFNNYGPRQNDRSYAGVIPITINRILRGEAPVIFGNGKQTRDYLYVTDTADAAINIYKSHKTRSKVLNIASGKEVSIQYLVTSIAKYLGCENRIVYEPPRTGDVKRHIANIYSAEDLIQFKPAVTFDEGLIKTIDWYKSASKENELKNELSTAVKNLPISVN</sequence>
<dbReference type="Pfam" id="PF16363">
    <property type="entry name" value="GDP_Man_Dehyd"/>
    <property type="match status" value="1"/>
</dbReference>
<reference evidence="2 3" key="1">
    <citation type="submission" date="2014-07" db="EMBL/GenBank/DDBJ databases">
        <title>Methanogenic archaea and the global carbon cycle.</title>
        <authorList>
            <person name="Henriksen J.R."/>
            <person name="Luke J."/>
            <person name="Reinhart S."/>
            <person name="Benedict M.N."/>
            <person name="Youngblut N.D."/>
            <person name="Metcalf M.E."/>
            <person name="Whitaker R.J."/>
            <person name="Metcalf W.W."/>
        </authorList>
    </citation>
    <scope>NUCLEOTIDE SEQUENCE [LARGE SCALE GENOMIC DNA]</scope>
    <source>
        <strain evidence="2 3">T4/M</strain>
    </source>
</reference>
<dbReference type="KEGG" id="msw:MSSIT_0528"/>
<dbReference type="Gene3D" id="3.90.25.10">
    <property type="entry name" value="UDP-galactose 4-epimerase, domain 1"/>
    <property type="match status" value="1"/>
</dbReference>
<feature type="domain" description="NAD(P)-binding" evidence="1">
    <location>
        <begin position="9"/>
        <end position="309"/>
    </location>
</feature>
<evidence type="ECO:0000259" key="1">
    <source>
        <dbReference type="Pfam" id="PF16363"/>
    </source>
</evidence>
<dbReference type="SUPFAM" id="SSF51735">
    <property type="entry name" value="NAD(P)-binding Rossmann-fold domains"/>
    <property type="match status" value="1"/>
</dbReference>
<dbReference type="HOGENOM" id="CLU_007383_1_7_2"/>
<proteinExistence type="predicted"/>
<dbReference type="PATRIC" id="fig|1434120.4.peg.684"/>
<dbReference type="GO" id="GO:0003978">
    <property type="term" value="F:UDP-glucose 4-epimerase activity"/>
    <property type="evidence" value="ECO:0007669"/>
    <property type="project" value="UniProtKB-EC"/>
</dbReference>
<dbReference type="EMBL" id="CP009506">
    <property type="protein sequence ID" value="AKB27247.1"/>
    <property type="molecule type" value="Genomic_DNA"/>
</dbReference>
<evidence type="ECO:0000313" key="2">
    <source>
        <dbReference type="EMBL" id="AKB27247.1"/>
    </source>
</evidence>
<dbReference type="InterPro" id="IPR016040">
    <property type="entry name" value="NAD(P)-bd_dom"/>
</dbReference>
<dbReference type="EC" id="5.1.3.2" evidence="2"/>
<dbReference type="OrthoDB" id="4907at2157"/>
<dbReference type="RefSeq" id="WP_048169822.1">
    <property type="nucleotide sequence ID" value="NZ_CP009506.1"/>
</dbReference>
<dbReference type="PANTHER" id="PTHR43000">
    <property type="entry name" value="DTDP-D-GLUCOSE 4,6-DEHYDRATASE-RELATED"/>
    <property type="match status" value="1"/>
</dbReference>
<keyword evidence="3" id="KW-1185">Reference proteome</keyword>
<evidence type="ECO:0000313" key="3">
    <source>
        <dbReference type="Proteomes" id="UP000033111"/>
    </source>
</evidence>
<gene>
    <name evidence="2" type="ORF">MSSIT_0528</name>
</gene>
<dbReference type="Proteomes" id="UP000033111">
    <property type="component" value="Chromosome"/>
</dbReference>
<keyword evidence="2" id="KW-0413">Isomerase</keyword>
<name>A0A0E3P419_9EURY</name>
<protein>
    <submittedName>
        <fullName evidence="2">UDP-glucose 4-epimerase</fullName>
        <ecNumber evidence="2">5.1.3.2</ecNumber>
    </submittedName>
</protein>
<accession>A0A0E3P419</accession>
<dbReference type="AlphaFoldDB" id="A0A0E3P419"/>